<dbReference type="InterPro" id="IPR036390">
    <property type="entry name" value="WH_DNA-bd_sf"/>
</dbReference>
<dbReference type="SUPFAM" id="SSF46785">
    <property type="entry name" value="Winged helix' DNA-binding domain"/>
    <property type="match status" value="1"/>
</dbReference>
<accession>A0ABS5A4W2</accession>
<protein>
    <submittedName>
        <fullName evidence="2">DNA-binding MarR family transcriptional regulator</fullName>
    </submittedName>
</protein>
<evidence type="ECO:0000313" key="2">
    <source>
        <dbReference type="EMBL" id="MBP2471616.1"/>
    </source>
</evidence>
<evidence type="ECO:0000313" key="3">
    <source>
        <dbReference type="Proteomes" id="UP001519363"/>
    </source>
</evidence>
<dbReference type="InterPro" id="IPR000835">
    <property type="entry name" value="HTH_MarR-typ"/>
</dbReference>
<dbReference type="InterPro" id="IPR039422">
    <property type="entry name" value="MarR/SlyA-like"/>
</dbReference>
<feature type="domain" description="HTH marR-type" evidence="1">
    <location>
        <begin position="14"/>
        <end position="147"/>
    </location>
</feature>
<dbReference type="PANTHER" id="PTHR33164:SF94">
    <property type="entry name" value="TRANSCRIPTIONAL REGULATORY PROTEIN-RELATED"/>
    <property type="match status" value="1"/>
</dbReference>
<dbReference type="GO" id="GO:0003677">
    <property type="term" value="F:DNA binding"/>
    <property type="evidence" value="ECO:0007669"/>
    <property type="project" value="UniProtKB-KW"/>
</dbReference>
<dbReference type="PROSITE" id="PS50995">
    <property type="entry name" value="HTH_MARR_2"/>
    <property type="match status" value="1"/>
</dbReference>
<dbReference type="RefSeq" id="WP_249044632.1">
    <property type="nucleotide sequence ID" value="NZ_JAGIOO010000001.1"/>
</dbReference>
<keyword evidence="2" id="KW-0238">DNA-binding</keyword>
<dbReference type="InterPro" id="IPR036388">
    <property type="entry name" value="WH-like_DNA-bd_sf"/>
</dbReference>
<proteinExistence type="predicted"/>
<sequence>MDGTPGELSLASVFDDLVRCEIRLYNALDTRLREAHGIVVSQLLMLKRLRDRPGARAADLAAHFAIGIGTTSKALDRHVGAGWVQRTPSPADRRSVLLELTPEGREVLAAAEATFDAALRELFDTHADPRHLPAAAALLTGLRRSLEQADVGRPNG</sequence>
<dbReference type="Gene3D" id="1.10.10.10">
    <property type="entry name" value="Winged helix-like DNA-binding domain superfamily/Winged helix DNA-binding domain"/>
    <property type="match status" value="1"/>
</dbReference>
<dbReference type="SMART" id="SM00347">
    <property type="entry name" value="HTH_MARR"/>
    <property type="match status" value="1"/>
</dbReference>
<dbReference type="Pfam" id="PF01047">
    <property type="entry name" value="MarR"/>
    <property type="match status" value="1"/>
</dbReference>
<dbReference type="PANTHER" id="PTHR33164">
    <property type="entry name" value="TRANSCRIPTIONAL REGULATOR, MARR FAMILY"/>
    <property type="match status" value="1"/>
</dbReference>
<gene>
    <name evidence="2" type="ORF">JOF53_000488</name>
</gene>
<organism evidence="2 3">
    <name type="scientific">Crossiella equi</name>
    <dbReference type="NCBI Taxonomy" id="130796"/>
    <lineage>
        <taxon>Bacteria</taxon>
        <taxon>Bacillati</taxon>
        <taxon>Actinomycetota</taxon>
        <taxon>Actinomycetes</taxon>
        <taxon>Pseudonocardiales</taxon>
        <taxon>Pseudonocardiaceae</taxon>
        <taxon>Crossiella</taxon>
    </lineage>
</organism>
<dbReference type="EMBL" id="JAGIOO010000001">
    <property type="protein sequence ID" value="MBP2471616.1"/>
    <property type="molecule type" value="Genomic_DNA"/>
</dbReference>
<comment type="caution">
    <text evidence="2">The sequence shown here is derived from an EMBL/GenBank/DDBJ whole genome shotgun (WGS) entry which is preliminary data.</text>
</comment>
<name>A0ABS5A4W2_9PSEU</name>
<reference evidence="2 3" key="1">
    <citation type="submission" date="2021-03" db="EMBL/GenBank/DDBJ databases">
        <title>Sequencing the genomes of 1000 actinobacteria strains.</title>
        <authorList>
            <person name="Klenk H.-P."/>
        </authorList>
    </citation>
    <scope>NUCLEOTIDE SEQUENCE [LARGE SCALE GENOMIC DNA]</scope>
    <source>
        <strain evidence="2 3">DSM 44580</strain>
    </source>
</reference>
<evidence type="ECO:0000259" key="1">
    <source>
        <dbReference type="PROSITE" id="PS50995"/>
    </source>
</evidence>
<dbReference type="Proteomes" id="UP001519363">
    <property type="component" value="Unassembled WGS sequence"/>
</dbReference>
<keyword evidence="3" id="KW-1185">Reference proteome</keyword>